<protein>
    <submittedName>
        <fullName evidence="1">Uncharacterized protein</fullName>
    </submittedName>
</protein>
<gene>
    <name evidence="1" type="ORF">E1261_22240</name>
</gene>
<dbReference type="AlphaFoldDB" id="A0A4R4PVN3"/>
<comment type="caution">
    <text evidence="1">The sequence shown here is derived from an EMBL/GenBank/DDBJ whole genome shotgun (WGS) entry which is preliminary data.</text>
</comment>
<reference evidence="1 2" key="1">
    <citation type="submission" date="2019-03" db="EMBL/GenBank/DDBJ databases">
        <title>Draft genome sequences of novel Actinobacteria.</title>
        <authorList>
            <person name="Sahin N."/>
            <person name="Ay H."/>
            <person name="Saygin H."/>
        </authorList>
    </citation>
    <scope>NUCLEOTIDE SEQUENCE [LARGE SCALE GENOMIC DNA]</scope>
    <source>
        <strain evidence="1 2">JCM 30547</strain>
    </source>
</reference>
<accession>A0A4R4PVN3</accession>
<sequence length="439" mass="46393">MSDSDTPAVPVWTLSTSEAVGVPAVPDGETLTEERLAELRTALVAFTSTPMVTLEAHPLPKRRAHAAGLPLDAVSPLALELSRLVAANAKTVSAVSQVAESGEVLYRMVVPAKVAAQLGKGLVKQMRSKAVANGVYDGLVDAATNVSIAKATFVPVGKAASGAGTATAGTTAGVVAAGGAITVAAPLVLMAIAVGASAYADQQRQRAIEHIADLLEKLHDDKLEHERSELDGCRDAIDKATALLLDRGKVGASLGLDSAVHAISTATEKAVRRVQKWEDALRAIVDNRVEVPDLQAAFPGIAEEGGEFRTHIELAALAIALKRRVVVLQGVEAGQSDPENPFENFVRSLRVDHQRIDELEARIDNVLLRLSTLELRPPNRLIDKVLTRGQVDSLLDTSYRLRAFGRGVADTGQTTDVVIEIEKHSDGTLMVLPARACTA</sequence>
<dbReference type="RefSeq" id="WP_132409452.1">
    <property type="nucleotide sequence ID" value="NZ_SMKA01000107.1"/>
</dbReference>
<organism evidence="1 2">
    <name type="scientific">Kribbella albertanoniae</name>
    <dbReference type="NCBI Taxonomy" id="1266829"/>
    <lineage>
        <taxon>Bacteria</taxon>
        <taxon>Bacillati</taxon>
        <taxon>Actinomycetota</taxon>
        <taxon>Actinomycetes</taxon>
        <taxon>Propionibacteriales</taxon>
        <taxon>Kribbellaceae</taxon>
        <taxon>Kribbella</taxon>
    </lineage>
</organism>
<evidence type="ECO:0000313" key="2">
    <source>
        <dbReference type="Proteomes" id="UP000295075"/>
    </source>
</evidence>
<name>A0A4R4PVN3_9ACTN</name>
<proteinExistence type="predicted"/>
<dbReference type="EMBL" id="SMKA01000107">
    <property type="protein sequence ID" value="TDC26546.1"/>
    <property type="molecule type" value="Genomic_DNA"/>
</dbReference>
<evidence type="ECO:0000313" key="1">
    <source>
        <dbReference type="EMBL" id="TDC26546.1"/>
    </source>
</evidence>
<dbReference type="OrthoDB" id="4380893at2"/>
<dbReference type="Proteomes" id="UP000295075">
    <property type="component" value="Unassembled WGS sequence"/>
</dbReference>
<keyword evidence="2" id="KW-1185">Reference proteome</keyword>